<comment type="caution">
    <text evidence="2">The sequence shown here is derived from an EMBL/GenBank/DDBJ whole genome shotgun (WGS) entry which is preliminary data.</text>
</comment>
<evidence type="ECO:0000313" key="2">
    <source>
        <dbReference type="EMBL" id="MDJ1370251.1"/>
    </source>
</evidence>
<dbReference type="InterPro" id="IPR049713">
    <property type="entry name" value="Pr6Pr-like"/>
</dbReference>
<dbReference type="NCBIfam" id="NF038065">
    <property type="entry name" value="Pr6Pr"/>
    <property type="match status" value="1"/>
</dbReference>
<feature type="transmembrane region" description="Helical" evidence="1">
    <location>
        <begin position="94"/>
        <end position="116"/>
    </location>
</feature>
<reference evidence="2" key="1">
    <citation type="submission" date="2018-03" db="EMBL/GenBank/DDBJ databases">
        <authorList>
            <person name="Nunes O.C."/>
            <person name="Lopes A.R."/>
            <person name="Froufe H."/>
            <person name="Munoz-Merida A."/>
            <person name="Barroso C."/>
            <person name="Egas C."/>
        </authorList>
    </citation>
    <scope>NUCLEOTIDE SEQUENCE</scope>
    <source>
        <strain evidence="2">ON4</strain>
    </source>
</reference>
<keyword evidence="1" id="KW-0812">Transmembrane</keyword>
<evidence type="ECO:0000313" key="3">
    <source>
        <dbReference type="Proteomes" id="UP001170379"/>
    </source>
</evidence>
<gene>
    <name evidence="2" type="ORF">C7K25_02490</name>
</gene>
<name>A0ABT7C4Y1_9MICO</name>
<feature type="transmembrane region" description="Helical" evidence="1">
    <location>
        <begin position="122"/>
        <end position="146"/>
    </location>
</feature>
<feature type="transmembrane region" description="Helical" evidence="1">
    <location>
        <begin position="197"/>
        <end position="217"/>
    </location>
</feature>
<keyword evidence="3" id="KW-1185">Reference proteome</keyword>
<evidence type="ECO:0000256" key="1">
    <source>
        <dbReference type="SAM" id="Phobius"/>
    </source>
</evidence>
<protein>
    <recommendedName>
        <fullName evidence="4">F420-dependent oxidoreductase</fullName>
    </recommendedName>
</protein>
<feature type="transmembrane region" description="Helical" evidence="1">
    <location>
        <begin position="17"/>
        <end position="39"/>
    </location>
</feature>
<dbReference type="Proteomes" id="UP001170379">
    <property type="component" value="Unassembled WGS sequence"/>
</dbReference>
<proteinExistence type="predicted"/>
<accession>A0ABT7C4Y1</accession>
<organism evidence="2 3">
    <name type="scientific">Gulosibacter molinativorax</name>
    <dbReference type="NCBI Taxonomy" id="256821"/>
    <lineage>
        <taxon>Bacteria</taxon>
        <taxon>Bacillati</taxon>
        <taxon>Actinomycetota</taxon>
        <taxon>Actinomycetes</taxon>
        <taxon>Micrococcales</taxon>
        <taxon>Microbacteriaceae</taxon>
        <taxon>Gulosibacter</taxon>
    </lineage>
</organism>
<dbReference type="RefSeq" id="WP_051265910.1">
    <property type="nucleotide sequence ID" value="NZ_CP028426.1"/>
</dbReference>
<feature type="transmembrane region" description="Helical" evidence="1">
    <location>
        <begin position="59"/>
        <end position="82"/>
    </location>
</feature>
<sequence length="225" mass="24290">MQSETPRARVLPVTARVWYALVAAVVLASITIQVVLLFTGGADSNSGETGDVASVGTRLVRLFMFFTIDSNIVVFITSLLLIENPLRGGFWWEALRLNALIAITVTGIVYAVLLAPNIHIDGWALATMIGLHIVSPIGFVGAWLIFGPRPRISWAVVPAAFVLPAVWIAVTFIRGAIVSWYPYPFLDVGQIGLPAALLNALLILAAAALLAVLYRVIDARIRSVF</sequence>
<dbReference type="EMBL" id="PXVD01000003">
    <property type="protein sequence ID" value="MDJ1370251.1"/>
    <property type="molecule type" value="Genomic_DNA"/>
</dbReference>
<keyword evidence="1" id="KW-0472">Membrane</keyword>
<keyword evidence="1" id="KW-1133">Transmembrane helix</keyword>
<reference evidence="2" key="2">
    <citation type="journal article" date="2022" name="Sci. Rep.">
        <title>In silico prediction of the enzymes involved in the degradation of the herbicide molinate by Gulosibacter molinativorax ON4T.</title>
        <authorList>
            <person name="Lopes A.R."/>
            <person name="Bunin E."/>
            <person name="Viana A.T."/>
            <person name="Froufe H."/>
            <person name="Munoz-Merida A."/>
            <person name="Pinho D."/>
            <person name="Figueiredo J."/>
            <person name="Barroso C."/>
            <person name="Vaz-Moreira I."/>
            <person name="Bellanger X."/>
            <person name="Egas C."/>
            <person name="Nunes O.C."/>
        </authorList>
    </citation>
    <scope>NUCLEOTIDE SEQUENCE</scope>
    <source>
        <strain evidence="2">ON4</strain>
    </source>
</reference>
<evidence type="ECO:0008006" key="4">
    <source>
        <dbReference type="Google" id="ProtNLM"/>
    </source>
</evidence>
<feature type="transmembrane region" description="Helical" evidence="1">
    <location>
        <begin position="153"/>
        <end position="177"/>
    </location>
</feature>